<dbReference type="PRINTS" id="PR00237">
    <property type="entry name" value="GPCRRHODOPSN"/>
</dbReference>
<dbReference type="PROSITE" id="PS01208">
    <property type="entry name" value="VWFC_1"/>
    <property type="match status" value="1"/>
</dbReference>
<feature type="domain" description="VWFC" evidence="8">
    <location>
        <begin position="76"/>
        <end position="140"/>
    </location>
</feature>
<dbReference type="PANTHER" id="PTHR24244:SF0">
    <property type="entry name" value="G-PROTEIN COUPLED RECEPTORS FAMILY 1 PROFILE DOMAIN-CONTAINING PROTEIN"/>
    <property type="match status" value="1"/>
</dbReference>
<evidence type="ECO:0000256" key="2">
    <source>
        <dbReference type="ARBA" id="ARBA00022692"/>
    </source>
</evidence>
<organism evidence="11">
    <name type="scientific">Tetraodon nigroviridis</name>
    <name type="common">Spotted green pufferfish</name>
    <name type="synonym">Chelonodon nigroviridis</name>
    <dbReference type="NCBI Taxonomy" id="99883"/>
    <lineage>
        <taxon>Eukaryota</taxon>
        <taxon>Metazoa</taxon>
        <taxon>Chordata</taxon>
        <taxon>Craniata</taxon>
        <taxon>Vertebrata</taxon>
        <taxon>Euteleostomi</taxon>
        <taxon>Actinopterygii</taxon>
        <taxon>Neopterygii</taxon>
        <taxon>Teleostei</taxon>
        <taxon>Neoteleostei</taxon>
        <taxon>Acanthomorphata</taxon>
        <taxon>Eupercaria</taxon>
        <taxon>Tetraodontiformes</taxon>
        <taxon>Tetradontoidea</taxon>
        <taxon>Tetraodontidae</taxon>
        <taxon>Tetraodon</taxon>
    </lineage>
</organism>
<dbReference type="InterPro" id="IPR001007">
    <property type="entry name" value="VWF_dom"/>
</dbReference>
<keyword evidence="3 7" id="KW-1133">Transmembrane helix</keyword>
<dbReference type="PRINTS" id="PR01157">
    <property type="entry name" value="P2YPURNOCPTR"/>
</dbReference>
<feature type="non-terminal residue" evidence="11">
    <location>
        <position position="1"/>
    </location>
</feature>
<dbReference type="SMART" id="SM00121">
    <property type="entry name" value="IB"/>
    <property type="match status" value="1"/>
</dbReference>
<name>Q4S690_TETNG</name>
<feature type="domain" description="IGFBP N-terminal" evidence="10">
    <location>
        <begin position="1"/>
        <end position="71"/>
    </location>
</feature>
<reference evidence="11" key="2">
    <citation type="submission" date="2004-02" db="EMBL/GenBank/DDBJ databases">
        <authorList>
            <consortium name="Genoscope"/>
            <consortium name="Whitehead Institute Centre for Genome Research"/>
        </authorList>
    </citation>
    <scope>NUCLEOTIDE SEQUENCE</scope>
</reference>
<dbReference type="PANTHER" id="PTHR24244">
    <property type="entry name" value="NEUROPEPTIDE S RECEPTOR"/>
    <property type="match status" value="1"/>
</dbReference>
<accession>Q4S690</accession>
<comment type="subcellular location">
    <subcellularLocation>
        <location evidence="1">Membrane</location>
    </subcellularLocation>
</comment>
<dbReference type="PROSITE" id="PS50184">
    <property type="entry name" value="VWFC_2"/>
    <property type="match status" value="1"/>
</dbReference>
<feature type="transmembrane region" description="Helical" evidence="7">
    <location>
        <begin position="411"/>
        <end position="434"/>
    </location>
</feature>
<gene>
    <name evidence="11" type="ORF">GSTENG00023393001</name>
</gene>
<evidence type="ECO:0000313" key="11">
    <source>
        <dbReference type="EMBL" id="CAG03842.1"/>
    </source>
</evidence>
<dbReference type="Pfam" id="PF00219">
    <property type="entry name" value="IGFBP"/>
    <property type="match status" value="1"/>
</dbReference>
<evidence type="ECO:0000256" key="6">
    <source>
        <dbReference type="SAM" id="MobiDB-lite"/>
    </source>
</evidence>
<dbReference type="Gene3D" id="1.20.1070.10">
    <property type="entry name" value="Rhodopsin 7-helix transmembrane proteins"/>
    <property type="match status" value="1"/>
</dbReference>
<evidence type="ECO:0000256" key="7">
    <source>
        <dbReference type="SAM" id="Phobius"/>
    </source>
</evidence>
<dbReference type="GO" id="GO:0005576">
    <property type="term" value="C:extracellular region"/>
    <property type="evidence" value="ECO:0007669"/>
    <property type="project" value="InterPro"/>
</dbReference>
<feature type="region of interest" description="Disordered" evidence="6">
    <location>
        <begin position="254"/>
        <end position="282"/>
    </location>
</feature>
<proteinExistence type="predicted"/>
<dbReference type="PROSITE" id="PS50262">
    <property type="entry name" value="G_PROTEIN_RECEP_F1_2"/>
    <property type="match status" value="1"/>
</dbReference>
<dbReference type="CDD" id="cd15967">
    <property type="entry name" value="7tmA_P2Y1-like"/>
    <property type="match status" value="1"/>
</dbReference>
<feature type="transmembrane region" description="Helical" evidence="7">
    <location>
        <begin position="543"/>
        <end position="565"/>
    </location>
</feature>
<dbReference type="PROSITE" id="PS51323">
    <property type="entry name" value="IGFBP_N_2"/>
    <property type="match status" value="1"/>
</dbReference>
<feature type="domain" description="G-protein coupled receptors family 1 profile" evidence="9">
    <location>
        <begin position="390"/>
        <end position="643"/>
    </location>
</feature>
<evidence type="ECO:0000256" key="4">
    <source>
        <dbReference type="ARBA" id="ARBA00023136"/>
    </source>
</evidence>
<feature type="transmembrane region" description="Helical" evidence="7">
    <location>
        <begin position="484"/>
        <end position="502"/>
    </location>
</feature>
<feature type="transmembrane region" description="Helical" evidence="7">
    <location>
        <begin position="577"/>
        <end position="598"/>
    </location>
</feature>
<feature type="transmembrane region" description="Helical" evidence="7">
    <location>
        <begin position="454"/>
        <end position="472"/>
    </location>
</feature>
<dbReference type="SUPFAM" id="SSF57603">
    <property type="entry name" value="FnI-like domain"/>
    <property type="match status" value="1"/>
</dbReference>
<dbReference type="GO" id="GO:0008188">
    <property type="term" value="F:neuropeptide receptor activity"/>
    <property type="evidence" value="ECO:0007669"/>
    <property type="project" value="InterPro"/>
</dbReference>
<dbReference type="SUPFAM" id="SSF81321">
    <property type="entry name" value="Family A G protein-coupled receptor-like"/>
    <property type="match status" value="1"/>
</dbReference>
<dbReference type="Pfam" id="PF00001">
    <property type="entry name" value="7tm_1"/>
    <property type="match status" value="1"/>
</dbReference>
<evidence type="ECO:0000259" key="9">
    <source>
        <dbReference type="PROSITE" id="PS50262"/>
    </source>
</evidence>
<reference evidence="11" key="1">
    <citation type="journal article" date="2004" name="Nature">
        <title>Genome duplication in the teleost fish Tetraodon nigroviridis reveals the early vertebrate proto-karyotype.</title>
        <authorList>
            <person name="Jaillon O."/>
            <person name="Aury J.-M."/>
            <person name="Brunet F."/>
            <person name="Petit J.-L."/>
            <person name="Stange-Thomann N."/>
            <person name="Mauceli E."/>
            <person name="Bouneau L."/>
            <person name="Fischer C."/>
            <person name="Ozouf-Costaz C."/>
            <person name="Bernot A."/>
            <person name="Nicaud S."/>
            <person name="Jaffe D."/>
            <person name="Fisher S."/>
            <person name="Lutfalla G."/>
            <person name="Dossat C."/>
            <person name="Segurens B."/>
            <person name="Dasilva C."/>
            <person name="Salanoubat M."/>
            <person name="Levy M."/>
            <person name="Boudet N."/>
            <person name="Castellano S."/>
            <person name="Anthouard V."/>
            <person name="Jubin C."/>
            <person name="Castelli V."/>
            <person name="Katinka M."/>
            <person name="Vacherie B."/>
            <person name="Biemont C."/>
            <person name="Skalli Z."/>
            <person name="Cattolico L."/>
            <person name="Poulain J."/>
            <person name="De Berardinis V."/>
            <person name="Cruaud C."/>
            <person name="Duprat S."/>
            <person name="Brottier P."/>
            <person name="Coutanceau J.-P."/>
            <person name="Gouzy J."/>
            <person name="Parra G."/>
            <person name="Lardier G."/>
            <person name="Chapple C."/>
            <person name="McKernan K.J."/>
            <person name="McEwan P."/>
            <person name="Bosak S."/>
            <person name="Kellis M."/>
            <person name="Volff J.-N."/>
            <person name="Guigo R."/>
            <person name="Zody M.C."/>
            <person name="Mesirov J."/>
            <person name="Lindblad-Toh K."/>
            <person name="Birren B."/>
            <person name="Nusbaum C."/>
            <person name="Kahn D."/>
            <person name="Robinson-Rechavi M."/>
            <person name="Laudet V."/>
            <person name="Schachter V."/>
            <person name="Quetier F."/>
            <person name="Saurin W."/>
            <person name="Scarpelli C."/>
            <person name="Wincker P."/>
            <person name="Lander E.S."/>
            <person name="Weissenbach J."/>
            <person name="Roest Crollius H."/>
        </authorList>
    </citation>
    <scope>NUCLEOTIDE SEQUENCE [LARGE SCALE GENOMIC DNA]</scope>
</reference>
<dbReference type="KEGG" id="tng:GSTEN00023393G001"/>
<comment type="caution">
    <text evidence="11">The sequence shown here is derived from an EMBL/GenBank/DDBJ whole genome shotgun (WGS) entry which is preliminary data.</text>
</comment>
<evidence type="ECO:0000256" key="5">
    <source>
        <dbReference type="ARBA" id="ARBA00023157"/>
    </source>
</evidence>
<dbReference type="EMBL" id="CAAE01014729">
    <property type="protein sequence ID" value="CAG03842.1"/>
    <property type="molecule type" value="Genomic_DNA"/>
</dbReference>
<dbReference type="AlphaFoldDB" id="Q4S690"/>
<dbReference type="InterPro" id="IPR017452">
    <property type="entry name" value="GPCR_Rhodpsn_7TM"/>
</dbReference>
<evidence type="ECO:0000259" key="10">
    <source>
        <dbReference type="PROSITE" id="PS51323"/>
    </source>
</evidence>
<feature type="transmembrane region" description="Helical" evidence="7">
    <location>
        <begin position="375"/>
        <end position="399"/>
    </location>
</feature>
<dbReference type="GO" id="GO:0016020">
    <property type="term" value="C:membrane"/>
    <property type="evidence" value="ECO:0007669"/>
    <property type="project" value="UniProtKB-SubCell"/>
</dbReference>
<dbReference type="InterPro" id="IPR027294">
    <property type="entry name" value="NPS_rcpt"/>
</dbReference>
<evidence type="ECO:0000259" key="8">
    <source>
        <dbReference type="PROSITE" id="PS50184"/>
    </source>
</evidence>
<dbReference type="OrthoDB" id="9936719at2759"/>
<evidence type="ECO:0000256" key="1">
    <source>
        <dbReference type="ARBA" id="ARBA00004370"/>
    </source>
</evidence>
<keyword evidence="2 7" id="KW-0812">Transmembrane</keyword>
<keyword evidence="4 7" id="KW-0472">Membrane</keyword>
<evidence type="ECO:0000256" key="3">
    <source>
        <dbReference type="ARBA" id="ARBA00022989"/>
    </source>
</evidence>
<dbReference type="SMART" id="SM00214">
    <property type="entry name" value="VWC"/>
    <property type="match status" value="1"/>
</dbReference>
<dbReference type="InterPro" id="IPR009030">
    <property type="entry name" value="Growth_fac_rcpt_cys_sf"/>
</dbReference>
<dbReference type="InterPro" id="IPR000867">
    <property type="entry name" value="IGFBP-like"/>
</dbReference>
<protein>
    <submittedName>
        <fullName evidence="11">(spotted green pufferfish) hypothetical protein</fullName>
    </submittedName>
</protein>
<dbReference type="SUPFAM" id="SSF57184">
    <property type="entry name" value="Growth factor receptor domain"/>
    <property type="match status" value="1"/>
</dbReference>
<keyword evidence="5" id="KW-1015">Disulfide bond</keyword>
<dbReference type="Pfam" id="PF00093">
    <property type="entry name" value="VWC"/>
    <property type="match status" value="1"/>
</dbReference>
<dbReference type="InterPro" id="IPR000276">
    <property type="entry name" value="GPCR_Rhodpsn"/>
</dbReference>
<sequence>QLCDSPCACPSAAPRCPPGVALVPDGCRCCSVCARQRGEPCTDRFPCDPHRGLRCDYSASFPGEPGECVGEDELGCELNGVTYHEGQEFQPSCDTLCRCRGGGVTCVPACPLHGRRPTPDCPNPQHVRLPGECCKKWVCESLENTVFQDAITGWRDVPGIRFYPETRRQLEFTCWMSRYEADQVVAVSPAASSPEHTRPAWPRLPREEHPVESLLPELRGWGLHAGVQPEPSLQAANGNQTVQSAALLLSATSPQTRGRTAGAVRGQRRLARPHPAASPGLRQYSGVQAALLRWLHRLALLRPSPDQHCRGHLPLPDGGADTPAGDDDTLVCVRRHLPLQAFSQPSTGGLPALTRPPRWSHDPEKHKLFDFTGRFLPPIYICVFVVGLLANGWGLSSLLKNWKKLGNINLFVLNLGISDVLYLLTLPFLMVYYWKSQWIFGQTFCKVTRFCFNLNLFGSMAFLAWISVYRYLAIVHPVMAMGRITPTHSALISVATWLLVGIQCLPDMFYTKTRRSGTEACFDTTDQKYVESYLKYSLGWTSAGFGIPLLVTLGCYGHMFVVLCRKNTTDKVLKQKCMKLLVILILLFSVCYIPYHVLKNLNLWSRLLSSWKVCRKWADSVYIAQQLSRGLVCLNSALNPLVYLRGDENILASLRKCMLRRQQAVTQTVTFSQVPPPSTSQDTL</sequence>